<dbReference type="AlphaFoldDB" id="A0A225WRZ0"/>
<dbReference type="OrthoDB" id="10413016at2759"/>
<comment type="caution">
    <text evidence="1">The sequence shown here is derived from an EMBL/GenBank/DDBJ whole genome shotgun (WGS) entry which is preliminary data.</text>
</comment>
<reference evidence="2" key="1">
    <citation type="submission" date="2017-03" db="EMBL/GenBank/DDBJ databases">
        <title>Phytopthora megakarya and P. palmivora, two closely related causual agents of cacao black pod achieved similar genome size and gene model numbers by different mechanisms.</title>
        <authorList>
            <person name="Ali S."/>
            <person name="Shao J."/>
            <person name="Larry D.J."/>
            <person name="Kronmiller B."/>
            <person name="Shen D."/>
            <person name="Strem M.D."/>
            <person name="Melnick R.L."/>
            <person name="Guiltinan M.J."/>
            <person name="Tyler B.M."/>
            <person name="Meinhardt L.W."/>
            <person name="Bailey B.A."/>
        </authorList>
    </citation>
    <scope>NUCLEOTIDE SEQUENCE [LARGE SCALE GENOMIC DNA]</scope>
    <source>
        <strain evidence="2">zdho120</strain>
    </source>
</reference>
<dbReference type="Proteomes" id="UP000198211">
    <property type="component" value="Unassembled WGS sequence"/>
</dbReference>
<dbReference type="EMBL" id="NBNE01000394">
    <property type="protein sequence ID" value="OWZ19837.1"/>
    <property type="molecule type" value="Genomic_DNA"/>
</dbReference>
<proteinExistence type="predicted"/>
<organism evidence="1 2">
    <name type="scientific">Phytophthora megakarya</name>
    <dbReference type="NCBI Taxonomy" id="4795"/>
    <lineage>
        <taxon>Eukaryota</taxon>
        <taxon>Sar</taxon>
        <taxon>Stramenopiles</taxon>
        <taxon>Oomycota</taxon>
        <taxon>Peronosporomycetes</taxon>
        <taxon>Peronosporales</taxon>
        <taxon>Peronosporaceae</taxon>
        <taxon>Phytophthora</taxon>
    </lineage>
</organism>
<evidence type="ECO:0000313" key="1">
    <source>
        <dbReference type="EMBL" id="OWZ19837.1"/>
    </source>
</evidence>
<accession>A0A225WRZ0</accession>
<gene>
    <name evidence="1" type="ORF">PHMEG_0005849</name>
</gene>
<evidence type="ECO:0000313" key="2">
    <source>
        <dbReference type="Proteomes" id="UP000198211"/>
    </source>
</evidence>
<protein>
    <submittedName>
        <fullName evidence="1">Uncharacterized protein</fullName>
    </submittedName>
</protein>
<name>A0A225WRZ0_9STRA</name>
<sequence length="64" mass="7421">MADYVQMRRDWEALGRRMEGHERHLQTRKVIIKSFILGIAPPSPSEVAGPMLELQNMDDFEHAD</sequence>
<keyword evidence="2" id="KW-1185">Reference proteome</keyword>